<comment type="caution">
    <text evidence="2">The sequence shown here is derived from an EMBL/GenBank/DDBJ whole genome shotgun (WGS) entry which is preliminary data.</text>
</comment>
<sequence>MRRARGLVAAASAVALTIGGAGAAAAAAPSGTTTGSAADIRVVDTDAPVAIRVGAPRQVLRITMITGAPAQLASVDLFDIGGPVAEPTAYAFGDLVGPEEGRPTVFKTQVGLDAVDVPGWGVSTWVFDGRGFGDGTRVVGALDVVIRAHSLLGLAASRSGSTVTVRGSARAFHNVEGRYVPWSGRPVSVQRWTGSAWVQVTGITTDPRGNLSTTVQVPASSTLRLVTPGTGGTWGAVSAPQTV</sequence>
<reference evidence="2 3" key="1">
    <citation type="journal article" date="2017" name="Int. J. Syst. Evol. Microbiol.">
        <title>Pseudokineococcus basanitobsidens sp. nov., isolated from volcanic rock.</title>
        <authorList>
            <person name="Lee D.W."/>
            <person name="Park M.Y."/>
            <person name="Kim J.J."/>
            <person name="Kim B.S."/>
        </authorList>
    </citation>
    <scope>NUCLEOTIDE SEQUENCE [LARGE SCALE GENOMIC DNA]</scope>
    <source>
        <strain evidence="2 3">DSM 103726</strain>
    </source>
</reference>
<evidence type="ECO:0000256" key="1">
    <source>
        <dbReference type="SAM" id="SignalP"/>
    </source>
</evidence>
<evidence type="ECO:0000313" key="2">
    <source>
        <dbReference type="EMBL" id="MEJ5946604.1"/>
    </source>
</evidence>
<accession>A0ABU8RNH2</accession>
<dbReference type="RefSeq" id="WP_339575986.1">
    <property type="nucleotide sequence ID" value="NZ_JBBIAA010000027.1"/>
</dbReference>
<name>A0ABU8RNH2_9ACTN</name>
<feature type="signal peptide" evidence="1">
    <location>
        <begin position="1"/>
        <end position="23"/>
    </location>
</feature>
<gene>
    <name evidence="2" type="ORF">WDZ17_15000</name>
</gene>
<dbReference type="EMBL" id="JBBIAA010000027">
    <property type="protein sequence ID" value="MEJ5946604.1"/>
    <property type="molecule type" value="Genomic_DNA"/>
</dbReference>
<feature type="chain" id="PRO_5045845377" evidence="1">
    <location>
        <begin position="24"/>
        <end position="243"/>
    </location>
</feature>
<keyword evidence="3" id="KW-1185">Reference proteome</keyword>
<dbReference type="Proteomes" id="UP001387100">
    <property type="component" value="Unassembled WGS sequence"/>
</dbReference>
<evidence type="ECO:0000313" key="3">
    <source>
        <dbReference type="Proteomes" id="UP001387100"/>
    </source>
</evidence>
<proteinExistence type="predicted"/>
<organism evidence="2 3">
    <name type="scientific">Pseudokineococcus basanitobsidens</name>
    <dbReference type="NCBI Taxonomy" id="1926649"/>
    <lineage>
        <taxon>Bacteria</taxon>
        <taxon>Bacillati</taxon>
        <taxon>Actinomycetota</taxon>
        <taxon>Actinomycetes</taxon>
        <taxon>Kineosporiales</taxon>
        <taxon>Kineosporiaceae</taxon>
        <taxon>Pseudokineococcus</taxon>
    </lineage>
</organism>
<protein>
    <submittedName>
        <fullName evidence="2">Uncharacterized protein</fullName>
    </submittedName>
</protein>
<keyword evidence="1" id="KW-0732">Signal</keyword>